<organism evidence="9 10">
    <name type="scientific">Potamilus streckersoni</name>
    <dbReference type="NCBI Taxonomy" id="2493646"/>
    <lineage>
        <taxon>Eukaryota</taxon>
        <taxon>Metazoa</taxon>
        <taxon>Spiralia</taxon>
        <taxon>Lophotrochozoa</taxon>
        <taxon>Mollusca</taxon>
        <taxon>Bivalvia</taxon>
        <taxon>Autobranchia</taxon>
        <taxon>Heteroconchia</taxon>
        <taxon>Palaeoheterodonta</taxon>
        <taxon>Unionida</taxon>
        <taxon>Unionoidea</taxon>
        <taxon>Unionidae</taxon>
        <taxon>Ambleminae</taxon>
        <taxon>Lampsilini</taxon>
        <taxon>Potamilus</taxon>
    </lineage>
</organism>
<name>A0AAE0S8N0_9BIVA</name>
<evidence type="ECO:0000313" key="9">
    <source>
        <dbReference type="EMBL" id="KAK3587134.1"/>
    </source>
</evidence>
<evidence type="ECO:0000256" key="2">
    <source>
        <dbReference type="ARBA" id="ARBA00008307"/>
    </source>
</evidence>
<evidence type="ECO:0000256" key="3">
    <source>
        <dbReference type="ARBA" id="ARBA00022679"/>
    </source>
</evidence>
<dbReference type="Proteomes" id="UP001195483">
    <property type="component" value="Unassembled WGS sequence"/>
</dbReference>
<reference evidence="9" key="2">
    <citation type="journal article" date="2021" name="Genome Biol. Evol.">
        <title>Developing a high-quality reference genome for a parasitic bivalve with doubly uniparental inheritance (Bivalvia: Unionida).</title>
        <authorList>
            <person name="Smith C.H."/>
        </authorList>
    </citation>
    <scope>NUCLEOTIDE SEQUENCE</scope>
    <source>
        <strain evidence="9">CHS0354</strain>
        <tissue evidence="9">Mantle</tissue>
    </source>
</reference>
<keyword evidence="7" id="KW-1133">Transmembrane helix</keyword>
<dbReference type="PANTHER" id="PTHR10656:SF42">
    <property type="entry name" value="CYCLIC GMP-AMP SYNTHASE-LIKE PROTEIN-RELATED"/>
    <property type="match status" value="1"/>
</dbReference>
<feature type="domain" description="Mab-21-like HhH/H2TH-like" evidence="8">
    <location>
        <begin position="266"/>
        <end position="348"/>
    </location>
</feature>
<comment type="cofactor">
    <cofactor evidence="1">
        <name>Mg(2+)</name>
        <dbReference type="ChEBI" id="CHEBI:18420"/>
    </cofactor>
</comment>
<reference evidence="9" key="3">
    <citation type="submission" date="2023-05" db="EMBL/GenBank/DDBJ databases">
        <authorList>
            <person name="Smith C.H."/>
        </authorList>
    </citation>
    <scope>NUCLEOTIDE SEQUENCE</scope>
    <source>
        <strain evidence="9">CHS0354</strain>
        <tissue evidence="9">Mantle</tissue>
    </source>
</reference>
<sequence length="723" mass="82977">MNFQISVNMNIPDYYKAVSLKLTEVLDASGLREDIRWLRINTSLETEELETICHEIHAGHVSRVYFFGSQAEATTTLGLLSDIDKVSFVDNVVVLHDIQFWKPSLHTLVTLLMVADERTPPGYVKLQLVQRDAPMTIHNYQDKSFVLDSEGRSVLSHGNLYVSLSNPLNQGIRNGPAITTSIMGETEDFVWGLWIRCCPDQVSRWMSTSSHCNWPTRPIMDVIKQTAVFLVPVGQKLSHQQHLQWRLSFSFAEKLLMMQFNPTQYKCYVMLKFIKSTFINVHDVGNVLTSYHCKTCMFYLIEDTPASLWHPHNLMLCMDLCLRLLLSWVQSANCPNFFVPDENMFLGKLTCPVQGKIARTLQDLLQQKGRYITKISYDNIGENVVRVCQSLSMELYYPDESILSQTIVNLMRKLEELSFHCVWSNLCKLNIFKSRHGPRQEIGNVLRALICSVLGNHLASQSIKQEIYHQEKLILAHEILLLGSYSDVASGKLKLAAFYLARGMLDEMEEVINQVDANFTHNVFEALDLVGNLNAVLKILQEHHSKAKFIQKCLALTVYYSKLDIHCIPKVLIFEIFRSTGSKCSLLMLALNGFPIALVTARVYLYFLQYQCFYLQGRVAQRIVALNNMIWVSKDYYQKCTDLVEHMNNMFGIHVFHTEFTQVSLFVTTSMNLLAYCLKQDGRPMDAFKVLCLSMNLFNQNNGAKWQIAIFINSVIRILWGRQ</sequence>
<comment type="similarity">
    <text evidence="2">Belongs to the mab-21 family.</text>
</comment>
<reference evidence="9" key="1">
    <citation type="journal article" date="2021" name="Genome Biol. Evol.">
        <title>A High-Quality Reference Genome for a Parasitic Bivalve with Doubly Uniparental Inheritance (Bivalvia: Unionida).</title>
        <authorList>
            <person name="Smith C.H."/>
        </authorList>
    </citation>
    <scope>NUCLEOTIDE SEQUENCE</scope>
    <source>
        <strain evidence="9">CHS0354</strain>
    </source>
</reference>
<keyword evidence="6" id="KW-0460">Magnesium</keyword>
<protein>
    <recommendedName>
        <fullName evidence="8">Mab-21-like HhH/H2TH-like domain-containing protein</fullName>
    </recommendedName>
</protein>
<dbReference type="SMART" id="SM01265">
    <property type="entry name" value="Mab-21"/>
    <property type="match status" value="1"/>
</dbReference>
<keyword evidence="3" id="KW-0808">Transferase</keyword>
<evidence type="ECO:0000259" key="8">
    <source>
        <dbReference type="Pfam" id="PF20266"/>
    </source>
</evidence>
<dbReference type="Gene3D" id="1.10.1410.40">
    <property type="match status" value="1"/>
</dbReference>
<accession>A0AAE0S8N0</accession>
<dbReference type="GO" id="GO:0046872">
    <property type="term" value="F:metal ion binding"/>
    <property type="evidence" value="ECO:0007669"/>
    <property type="project" value="UniProtKB-KW"/>
</dbReference>
<evidence type="ECO:0000313" key="10">
    <source>
        <dbReference type="Proteomes" id="UP001195483"/>
    </source>
</evidence>
<keyword evidence="5" id="KW-0479">Metal-binding</keyword>
<evidence type="ECO:0000256" key="4">
    <source>
        <dbReference type="ARBA" id="ARBA00022695"/>
    </source>
</evidence>
<proteinExistence type="inferred from homology"/>
<feature type="transmembrane region" description="Helical" evidence="7">
    <location>
        <begin position="586"/>
        <end position="608"/>
    </location>
</feature>
<dbReference type="EMBL" id="JAEAOA010000468">
    <property type="protein sequence ID" value="KAK3587134.1"/>
    <property type="molecule type" value="Genomic_DNA"/>
</dbReference>
<keyword evidence="7" id="KW-0812">Transmembrane</keyword>
<comment type="caution">
    <text evidence="9">The sequence shown here is derived from an EMBL/GenBank/DDBJ whole genome shotgun (WGS) entry which is preliminary data.</text>
</comment>
<keyword evidence="4" id="KW-0548">Nucleotidyltransferase</keyword>
<dbReference type="InterPro" id="IPR024810">
    <property type="entry name" value="MAB21L/cGLR"/>
</dbReference>
<keyword evidence="10" id="KW-1185">Reference proteome</keyword>
<dbReference type="Pfam" id="PF20266">
    <property type="entry name" value="Mab-21_C"/>
    <property type="match status" value="1"/>
</dbReference>
<dbReference type="AlphaFoldDB" id="A0AAE0S8N0"/>
<keyword evidence="7" id="KW-0472">Membrane</keyword>
<evidence type="ECO:0000256" key="5">
    <source>
        <dbReference type="ARBA" id="ARBA00022723"/>
    </source>
</evidence>
<gene>
    <name evidence="9" type="ORF">CHS0354_006775</name>
</gene>
<evidence type="ECO:0000256" key="7">
    <source>
        <dbReference type="SAM" id="Phobius"/>
    </source>
</evidence>
<dbReference type="InterPro" id="IPR046906">
    <property type="entry name" value="Mab-21_HhH/H2TH-like"/>
</dbReference>
<evidence type="ECO:0000256" key="6">
    <source>
        <dbReference type="ARBA" id="ARBA00022842"/>
    </source>
</evidence>
<evidence type="ECO:0000256" key="1">
    <source>
        <dbReference type="ARBA" id="ARBA00001946"/>
    </source>
</evidence>
<dbReference type="GO" id="GO:0016779">
    <property type="term" value="F:nucleotidyltransferase activity"/>
    <property type="evidence" value="ECO:0007669"/>
    <property type="project" value="UniProtKB-KW"/>
</dbReference>
<dbReference type="PANTHER" id="PTHR10656">
    <property type="entry name" value="CELL FATE DETERMINING PROTEIN MAB21-RELATED"/>
    <property type="match status" value="1"/>
</dbReference>